<proteinExistence type="predicted"/>
<organism evidence="2 3">
    <name type="scientific">Aureibaculum marinum</name>
    <dbReference type="NCBI Taxonomy" id="2487930"/>
    <lineage>
        <taxon>Bacteria</taxon>
        <taxon>Pseudomonadati</taxon>
        <taxon>Bacteroidota</taxon>
        <taxon>Flavobacteriia</taxon>
        <taxon>Flavobacteriales</taxon>
        <taxon>Flavobacteriaceae</taxon>
        <taxon>Aureibaculum</taxon>
    </lineage>
</organism>
<evidence type="ECO:0000256" key="1">
    <source>
        <dbReference type="SAM" id="MobiDB-lite"/>
    </source>
</evidence>
<protein>
    <submittedName>
        <fullName evidence="2">Uncharacterized protein</fullName>
    </submittedName>
</protein>
<keyword evidence="3" id="KW-1185">Reference proteome</keyword>
<name>A0A3N4NQU7_9FLAO</name>
<dbReference type="AlphaFoldDB" id="A0A3N4NQU7"/>
<comment type="caution">
    <text evidence="2">The sequence shown here is derived from an EMBL/GenBank/DDBJ whole genome shotgun (WGS) entry which is preliminary data.</text>
</comment>
<feature type="region of interest" description="Disordered" evidence="1">
    <location>
        <begin position="1"/>
        <end position="22"/>
    </location>
</feature>
<evidence type="ECO:0000313" key="2">
    <source>
        <dbReference type="EMBL" id="RPD94470.1"/>
    </source>
</evidence>
<sequence>MGQEKTQKNTSKKDTIQPKISSSVHKEYDENGNLISIDSTYSYFYSNIKNDSILEQEFFENFKLDFDKNFPNIDSLFMKDFFMDTPFKMNDFYTDDFFEKRFNLRHNNFIDIFKQMDSIKNRYYLKETNPSIKQL</sequence>
<feature type="compositionally biased region" description="Basic and acidic residues" evidence="1">
    <location>
        <begin position="1"/>
        <end position="16"/>
    </location>
</feature>
<dbReference type="Proteomes" id="UP000270856">
    <property type="component" value="Unassembled WGS sequence"/>
</dbReference>
<evidence type="ECO:0000313" key="3">
    <source>
        <dbReference type="Proteomes" id="UP000270856"/>
    </source>
</evidence>
<reference evidence="2 3" key="1">
    <citation type="submission" date="2018-11" db="EMBL/GenBank/DDBJ databases">
        <title>Aureibaculum marinum gen. nov., sp. nov., a member of the family Flavobacteriaceae isolated from the Bohai Sea.</title>
        <authorList>
            <person name="Ji X."/>
        </authorList>
    </citation>
    <scope>NUCLEOTIDE SEQUENCE [LARGE SCALE GENOMIC DNA]</scope>
    <source>
        <strain evidence="2 3">BH-SD17</strain>
    </source>
</reference>
<accession>A0A3N4NQU7</accession>
<dbReference type="EMBL" id="RPFJ01000017">
    <property type="protein sequence ID" value="RPD94470.1"/>
    <property type="molecule type" value="Genomic_DNA"/>
</dbReference>
<gene>
    <name evidence="2" type="ORF">EGM88_12065</name>
</gene>